<dbReference type="EMBL" id="CAJVPY010010739">
    <property type="protein sequence ID" value="CAG8721305.1"/>
    <property type="molecule type" value="Genomic_DNA"/>
</dbReference>
<gene>
    <name evidence="1" type="ORF">DERYTH_LOCUS14341</name>
</gene>
<protein>
    <submittedName>
        <fullName evidence="1">24489_t:CDS:1</fullName>
    </submittedName>
</protein>
<dbReference type="AlphaFoldDB" id="A0A9N9NCL2"/>
<evidence type="ECO:0000313" key="2">
    <source>
        <dbReference type="Proteomes" id="UP000789405"/>
    </source>
</evidence>
<organism evidence="1 2">
    <name type="scientific">Dentiscutata erythropus</name>
    <dbReference type="NCBI Taxonomy" id="1348616"/>
    <lineage>
        <taxon>Eukaryota</taxon>
        <taxon>Fungi</taxon>
        <taxon>Fungi incertae sedis</taxon>
        <taxon>Mucoromycota</taxon>
        <taxon>Glomeromycotina</taxon>
        <taxon>Glomeromycetes</taxon>
        <taxon>Diversisporales</taxon>
        <taxon>Gigasporaceae</taxon>
        <taxon>Dentiscutata</taxon>
    </lineage>
</organism>
<comment type="caution">
    <text evidence="1">The sequence shown here is derived from an EMBL/GenBank/DDBJ whole genome shotgun (WGS) entry which is preliminary data.</text>
</comment>
<accession>A0A9N9NCL2</accession>
<name>A0A9N9NCL2_9GLOM</name>
<keyword evidence="2" id="KW-1185">Reference proteome</keyword>
<evidence type="ECO:0000313" key="1">
    <source>
        <dbReference type="EMBL" id="CAG8721305.1"/>
    </source>
</evidence>
<sequence length="51" mass="5958">MFDAQILELTPKLQETEIEINEFRQKKTEAEMATINNLSEAQKQSEQLDCE</sequence>
<dbReference type="Proteomes" id="UP000789405">
    <property type="component" value="Unassembled WGS sequence"/>
</dbReference>
<reference evidence="1" key="1">
    <citation type="submission" date="2021-06" db="EMBL/GenBank/DDBJ databases">
        <authorList>
            <person name="Kallberg Y."/>
            <person name="Tangrot J."/>
            <person name="Rosling A."/>
        </authorList>
    </citation>
    <scope>NUCLEOTIDE SEQUENCE</scope>
    <source>
        <strain evidence="1">MA453B</strain>
    </source>
</reference>
<proteinExistence type="predicted"/>
<feature type="non-terminal residue" evidence="1">
    <location>
        <position position="51"/>
    </location>
</feature>